<evidence type="ECO:0000256" key="5">
    <source>
        <dbReference type="SAM" id="MobiDB-lite"/>
    </source>
</evidence>
<dbReference type="Pfam" id="PF00999">
    <property type="entry name" value="Na_H_Exchanger"/>
    <property type="match status" value="1"/>
</dbReference>
<dbReference type="GO" id="GO:0015297">
    <property type="term" value="F:antiporter activity"/>
    <property type="evidence" value="ECO:0007669"/>
    <property type="project" value="InterPro"/>
</dbReference>
<evidence type="ECO:0000256" key="3">
    <source>
        <dbReference type="ARBA" id="ARBA00022989"/>
    </source>
</evidence>
<organism evidence="8 9">
    <name type="scientific">Simplicispira suum</name>
    <dbReference type="NCBI Taxonomy" id="2109915"/>
    <lineage>
        <taxon>Bacteria</taxon>
        <taxon>Pseudomonadati</taxon>
        <taxon>Pseudomonadota</taxon>
        <taxon>Betaproteobacteria</taxon>
        <taxon>Burkholderiales</taxon>
        <taxon>Comamonadaceae</taxon>
        <taxon>Simplicispira</taxon>
    </lineage>
</organism>
<dbReference type="KEGG" id="simp:C6571_05625"/>
<feature type="transmembrane region" description="Helical" evidence="6">
    <location>
        <begin position="385"/>
        <end position="406"/>
    </location>
</feature>
<feature type="transmembrane region" description="Helical" evidence="6">
    <location>
        <begin position="116"/>
        <end position="136"/>
    </location>
</feature>
<comment type="subcellular location">
    <subcellularLocation>
        <location evidence="1">Membrane</location>
        <topology evidence="1">Multi-pass membrane protein</topology>
    </subcellularLocation>
</comment>
<evidence type="ECO:0000256" key="6">
    <source>
        <dbReference type="SAM" id="Phobius"/>
    </source>
</evidence>
<evidence type="ECO:0000313" key="9">
    <source>
        <dbReference type="Proteomes" id="UP000239326"/>
    </source>
</evidence>
<evidence type="ECO:0000256" key="2">
    <source>
        <dbReference type="ARBA" id="ARBA00022692"/>
    </source>
</evidence>
<dbReference type="GO" id="GO:0016020">
    <property type="term" value="C:membrane"/>
    <property type="evidence" value="ECO:0007669"/>
    <property type="project" value="UniProtKB-SubCell"/>
</dbReference>
<name>A0A2S0MY65_9BURK</name>
<dbReference type="Proteomes" id="UP000239326">
    <property type="component" value="Chromosome"/>
</dbReference>
<dbReference type="GO" id="GO:1902600">
    <property type="term" value="P:proton transmembrane transport"/>
    <property type="evidence" value="ECO:0007669"/>
    <property type="project" value="InterPro"/>
</dbReference>
<dbReference type="Gene3D" id="1.20.1530.20">
    <property type="match status" value="1"/>
</dbReference>
<evidence type="ECO:0000313" key="8">
    <source>
        <dbReference type="EMBL" id="AVO40836.1"/>
    </source>
</evidence>
<dbReference type="EMBL" id="CP027669">
    <property type="protein sequence ID" value="AVO40836.1"/>
    <property type="molecule type" value="Genomic_DNA"/>
</dbReference>
<feature type="transmembrane region" description="Helical" evidence="6">
    <location>
        <begin position="288"/>
        <end position="309"/>
    </location>
</feature>
<keyword evidence="3 6" id="KW-1133">Transmembrane helix</keyword>
<keyword evidence="9" id="KW-1185">Reference proteome</keyword>
<dbReference type="InterPro" id="IPR038770">
    <property type="entry name" value="Na+/solute_symporter_sf"/>
</dbReference>
<keyword evidence="2 6" id="KW-0812">Transmembrane</keyword>
<feature type="region of interest" description="Disordered" evidence="5">
    <location>
        <begin position="417"/>
        <end position="452"/>
    </location>
</feature>
<keyword evidence="4 6" id="KW-0472">Membrane</keyword>
<reference evidence="8 9" key="1">
    <citation type="submission" date="2018-03" db="EMBL/GenBank/DDBJ databases">
        <title>Genome sequencing of Simplicispira sp.</title>
        <authorList>
            <person name="Kim S.-J."/>
            <person name="Heo J."/>
            <person name="Kwon S.-W."/>
        </authorList>
    </citation>
    <scope>NUCLEOTIDE SEQUENCE [LARGE SCALE GENOMIC DNA]</scope>
    <source>
        <strain evidence="8 9">SC1-8</strain>
    </source>
</reference>
<dbReference type="AlphaFoldDB" id="A0A2S0MY65"/>
<dbReference type="PANTHER" id="PTHR43021">
    <property type="entry name" value="NA(+)/H(+) ANTIPORTER-RELATED"/>
    <property type="match status" value="1"/>
</dbReference>
<gene>
    <name evidence="8" type="ORF">C6571_05625</name>
</gene>
<feature type="transmembrane region" description="Helical" evidence="6">
    <location>
        <begin position="248"/>
        <end position="276"/>
    </location>
</feature>
<proteinExistence type="predicted"/>
<protein>
    <submittedName>
        <fullName evidence="8">Peptidase</fullName>
    </submittedName>
</protein>
<feature type="transmembrane region" description="Helical" evidence="6">
    <location>
        <begin position="359"/>
        <end position="379"/>
    </location>
</feature>
<dbReference type="InterPro" id="IPR006153">
    <property type="entry name" value="Cation/H_exchanger_TM"/>
</dbReference>
<feature type="compositionally biased region" description="Pro residues" evidence="5">
    <location>
        <begin position="443"/>
        <end position="452"/>
    </location>
</feature>
<feature type="transmembrane region" description="Helical" evidence="6">
    <location>
        <begin position="30"/>
        <end position="50"/>
    </location>
</feature>
<evidence type="ECO:0000256" key="1">
    <source>
        <dbReference type="ARBA" id="ARBA00004141"/>
    </source>
</evidence>
<evidence type="ECO:0000256" key="4">
    <source>
        <dbReference type="ARBA" id="ARBA00023136"/>
    </source>
</evidence>
<dbReference type="OrthoDB" id="8617652at2"/>
<accession>A0A2S0MY65</accession>
<feature type="transmembrane region" description="Helical" evidence="6">
    <location>
        <begin position="142"/>
        <end position="166"/>
    </location>
</feature>
<feature type="transmembrane region" description="Helical" evidence="6">
    <location>
        <begin position="178"/>
        <end position="201"/>
    </location>
</feature>
<feature type="transmembrane region" description="Helical" evidence="6">
    <location>
        <begin position="57"/>
        <end position="79"/>
    </location>
</feature>
<feature type="transmembrane region" description="Helical" evidence="6">
    <location>
        <begin position="85"/>
        <end position="104"/>
    </location>
</feature>
<sequence length="452" mass="46816">MLPRAAAIAFSTDELHVRCLPMDFLPTWPFSVNTLFFFGFLLFSGALGGYFAHRWRWLPSITGFMVVGFVAGPNVLGVISEVGLAQSRIVVDVALALILYRLGLSIDTKRIKQDHQVVLVSLAESALTFAAVYFGLGLVGVSGLAAAVISTIAISSSPAVLIHVAHELDASGPVTERAMLLVALNNVIAFIAFAAVLPALYGEAQAPLAVMVGAPLYQVLGSGALGLAMGGLLHLAARKTKVAEQYRLALVIGAVMMTVGAALAFKLSALFAPLVLGMVVRSMERAKLVASINFGPAFELFFIVLFVYAGANLHVAEIVDYWPAVLVFLGARAAAKWLGVGGAALLLGASPRQAGSTGLLLLPMAGLAIGLVNTTLSLFPEKGAVIGSIVLAAVALLETVGPPIAVRALRWSGDKLNENGMERGNGAGAKSVPGKPASEAPAPLQPPAVPGA</sequence>
<feature type="domain" description="Cation/H+ exchanger transmembrane" evidence="7">
    <location>
        <begin position="46"/>
        <end position="395"/>
    </location>
</feature>
<dbReference type="PANTHER" id="PTHR43021:SF2">
    <property type="entry name" value="CATION_H+ EXCHANGER DOMAIN-CONTAINING PROTEIN"/>
    <property type="match status" value="1"/>
</dbReference>
<evidence type="ECO:0000259" key="7">
    <source>
        <dbReference type="Pfam" id="PF00999"/>
    </source>
</evidence>
<feature type="transmembrane region" description="Helical" evidence="6">
    <location>
        <begin position="321"/>
        <end position="347"/>
    </location>
</feature>